<reference evidence="1 2" key="1">
    <citation type="submission" date="2016-10" db="EMBL/GenBank/DDBJ databases">
        <authorList>
            <person name="de Groot N.N."/>
        </authorList>
    </citation>
    <scope>NUCLEOTIDE SEQUENCE [LARGE SCALE GENOMIC DNA]</scope>
    <source>
        <strain evidence="1 2">DSM 19547</strain>
    </source>
</reference>
<accession>A0A1I5RN55</accession>
<gene>
    <name evidence="1" type="ORF">SAMN04488047_1092</name>
</gene>
<keyword evidence="2" id="KW-1185">Reference proteome</keyword>
<dbReference type="Proteomes" id="UP000199356">
    <property type="component" value="Unassembled WGS sequence"/>
</dbReference>
<protein>
    <submittedName>
        <fullName evidence="1">Uncharacterized protein</fullName>
    </submittedName>
</protein>
<name>A0A1I5RN55_9RHOB</name>
<sequence>MAASLAERPVFGDHLTDEAVQAIDAGEAPAIAAQDEAGEAAEITGSVGAASPDLNDEAMLTVLSPEGYDPERVRLLVEQRAEIEDVERALILQELAEAQDDPAELAAILERIRVILGVNDAGE</sequence>
<evidence type="ECO:0000313" key="2">
    <source>
        <dbReference type="Proteomes" id="UP000199356"/>
    </source>
</evidence>
<dbReference type="AlphaFoldDB" id="A0A1I5RN55"/>
<evidence type="ECO:0000313" key="1">
    <source>
        <dbReference type="EMBL" id="SFP59807.1"/>
    </source>
</evidence>
<dbReference type="EMBL" id="FOXA01000009">
    <property type="protein sequence ID" value="SFP59807.1"/>
    <property type="molecule type" value="Genomic_DNA"/>
</dbReference>
<organism evidence="1 2">
    <name type="scientific">Tranquillimonas alkanivorans</name>
    <dbReference type="NCBI Taxonomy" id="441119"/>
    <lineage>
        <taxon>Bacteria</taxon>
        <taxon>Pseudomonadati</taxon>
        <taxon>Pseudomonadota</taxon>
        <taxon>Alphaproteobacteria</taxon>
        <taxon>Rhodobacterales</taxon>
        <taxon>Roseobacteraceae</taxon>
        <taxon>Tranquillimonas</taxon>
    </lineage>
</organism>
<dbReference type="STRING" id="441119.SAMN04488047_1092"/>
<proteinExistence type="predicted"/>